<dbReference type="CDD" id="cd01647">
    <property type="entry name" value="RT_LTR"/>
    <property type="match status" value="1"/>
</dbReference>
<reference evidence="3" key="1">
    <citation type="submission" date="2017-03" db="EMBL/GenBank/DDBJ databases">
        <title>Phytopthora megakarya and P. palmivora, two closely related causual agents of cacao black pod achieved similar genome size and gene model numbers by different mechanisms.</title>
        <authorList>
            <person name="Ali S."/>
            <person name="Shao J."/>
            <person name="Larry D.J."/>
            <person name="Kronmiller B."/>
            <person name="Shen D."/>
            <person name="Strem M.D."/>
            <person name="Melnick R.L."/>
            <person name="Guiltinan M.J."/>
            <person name="Tyler B.M."/>
            <person name="Meinhardt L.W."/>
            <person name="Bailey B.A."/>
        </authorList>
    </citation>
    <scope>NUCLEOTIDE SEQUENCE [LARGE SCALE GENOMIC DNA]</scope>
    <source>
        <strain evidence="3">zdho120</strain>
    </source>
</reference>
<accession>A0A225VZP6</accession>
<protein>
    <recommendedName>
        <fullName evidence="1">Reverse transcriptase domain-containing protein</fullName>
    </recommendedName>
</protein>
<name>A0A225VZP6_9STRA</name>
<dbReference type="Gene3D" id="3.10.10.10">
    <property type="entry name" value="HIV Type 1 Reverse Transcriptase, subunit A, domain 1"/>
    <property type="match status" value="1"/>
</dbReference>
<dbReference type="InterPro" id="IPR000477">
    <property type="entry name" value="RT_dom"/>
</dbReference>
<comment type="caution">
    <text evidence="2">The sequence shown here is derived from an EMBL/GenBank/DDBJ whole genome shotgun (WGS) entry which is preliminary data.</text>
</comment>
<dbReference type="InterPro" id="IPR050951">
    <property type="entry name" value="Retrovirus_Pol_polyprotein"/>
</dbReference>
<dbReference type="EMBL" id="NBNE01002286">
    <property type="protein sequence ID" value="OWZ10916.1"/>
    <property type="molecule type" value="Genomic_DNA"/>
</dbReference>
<dbReference type="Gene3D" id="3.30.70.270">
    <property type="match status" value="1"/>
</dbReference>
<gene>
    <name evidence="2" type="ORF">PHMEG_00016140</name>
</gene>
<evidence type="ECO:0000313" key="3">
    <source>
        <dbReference type="Proteomes" id="UP000198211"/>
    </source>
</evidence>
<dbReference type="InterPro" id="IPR043128">
    <property type="entry name" value="Rev_trsase/Diguanyl_cyclase"/>
</dbReference>
<feature type="domain" description="Reverse transcriptase" evidence="1">
    <location>
        <begin position="408"/>
        <end position="504"/>
    </location>
</feature>
<dbReference type="SUPFAM" id="SSF56672">
    <property type="entry name" value="DNA/RNA polymerases"/>
    <property type="match status" value="1"/>
</dbReference>
<keyword evidence="3" id="KW-1185">Reference proteome</keyword>
<organism evidence="2 3">
    <name type="scientific">Phytophthora megakarya</name>
    <dbReference type="NCBI Taxonomy" id="4795"/>
    <lineage>
        <taxon>Eukaryota</taxon>
        <taxon>Sar</taxon>
        <taxon>Stramenopiles</taxon>
        <taxon>Oomycota</taxon>
        <taxon>Peronosporomycetes</taxon>
        <taxon>Peronosporales</taxon>
        <taxon>Peronosporaceae</taxon>
        <taxon>Phytophthora</taxon>
    </lineage>
</organism>
<proteinExistence type="predicted"/>
<evidence type="ECO:0000259" key="1">
    <source>
        <dbReference type="Pfam" id="PF00078"/>
    </source>
</evidence>
<dbReference type="PANTHER" id="PTHR37984:SF5">
    <property type="entry name" value="PROTEIN NYNRIN-LIKE"/>
    <property type="match status" value="1"/>
</dbReference>
<feature type="non-terminal residue" evidence="2">
    <location>
        <position position="552"/>
    </location>
</feature>
<sequence>MWIQVVEDEHLRPGEHANVAIRCGQCRPLQDVVWAGRGDQWVTQIVYGARSWAVAVKVVNVSDRECWIEPRTPVARTAEYGNIPIVGQFVRPGLRRYMEWQQIIQENTLSAKARVRQEAYEQMLRDAAPPAVMVPKYKWPMKLLVRPSEPERAQVTKIVEELQPPRDVEGVESAEDATPGAYSPSVIGSLMAVEVPPELVILDVDSQNGGEVVSSGSCGGVPDETAQGSECDAFQDDLSTEDEDFELPSSVIPGTPLARLDAAYARCMRVSAEELDLEPAVYIREGRELMSQLKDQLVMLPDLDDLSPECDIEAADVGEPGESTEAQEKQLKTILKRHQKIFLGDGNAAPPPARGVICDLDVGDARPVAQRPRSVGPHLVIKLKKLLEATLIEHSESPWASPIVIVLKKNGVDIRMCIDYRVVNSFIQLSNYPLPLIDDLITGFEGMMWFMSLDMASGFWAVRMTERAKLISAFTCPFGHFQWVRMPFGLKNAPLIYKQMINNCLWGFVRLSPEEEALVNQDVLDYLKLDPQSPSDEMDAGRNMTPLVEQMT</sequence>
<evidence type="ECO:0000313" key="2">
    <source>
        <dbReference type="EMBL" id="OWZ10916.1"/>
    </source>
</evidence>
<dbReference type="OrthoDB" id="420169at2759"/>
<dbReference type="InterPro" id="IPR043502">
    <property type="entry name" value="DNA/RNA_pol_sf"/>
</dbReference>
<dbReference type="AlphaFoldDB" id="A0A225VZP6"/>
<dbReference type="PANTHER" id="PTHR37984">
    <property type="entry name" value="PROTEIN CBG26694"/>
    <property type="match status" value="1"/>
</dbReference>
<dbReference type="Proteomes" id="UP000198211">
    <property type="component" value="Unassembled WGS sequence"/>
</dbReference>
<dbReference type="Pfam" id="PF00078">
    <property type="entry name" value="RVT_1"/>
    <property type="match status" value="1"/>
</dbReference>